<dbReference type="CDD" id="cd11332">
    <property type="entry name" value="AmyAc_OligoGlu_TS"/>
    <property type="match status" value="1"/>
</dbReference>
<gene>
    <name evidence="3" type="ORF">HF576_15870</name>
</gene>
<dbReference type="InterPro" id="IPR017853">
    <property type="entry name" value="GH"/>
</dbReference>
<dbReference type="PANTHER" id="PTHR10357">
    <property type="entry name" value="ALPHA-AMYLASE FAMILY MEMBER"/>
    <property type="match status" value="1"/>
</dbReference>
<feature type="domain" description="Glycosyl hydrolase family 13 catalytic" evidence="2">
    <location>
        <begin position="17"/>
        <end position="416"/>
    </location>
</feature>
<evidence type="ECO:0000313" key="4">
    <source>
        <dbReference type="Proteomes" id="UP001429745"/>
    </source>
</evidence>
<reference evidence="3 4" key="1">
    <citation type="submission" date="2020-04" db="EMBL/GenBank/DDBJ databases">
        <title>CFH 90308 Microbacterium sp.</title>
        <authorList>
            <person name="Nie G."/>
            <person name="Ming H."/>
            <person name="Xia T."/>
        </authorList>
    </citation>
    <scope>NUCLEOTIDE SEQUENCE [LARGE SCALE GENOMIC DNA]</scope>
    <source>
        <strain evidence="3 4">CFH 90308</strain>
    </source>
</reference>
<dbReference type="Gene3D" id="3.20.20.80">
    <property type="entry name" value="Glycosidases"/>
    <property type="match status" value="1"/>
</dbReference>
<name>A0ABX1KFH6_9MICO</name>
<dbReference type="Pfam" id="PF00128">
    <property type="entry name" value="Alpha-amylase"/>
    <property type="match status" value="1"/>
</dbReference>
<dbReference type="GO" id="GO:0016787">
    <property type="term" value="F:hydrolase activity"/>
    <property type="evidence" value="ECO:0007669"/>
    <property type="project" value="UniProtKB-KW"/>
</dbReference>
<evidence type="ECO:0000259" key="2">
    <source>
        <dbReference type="SMART" id="SM00642"/>
    </source>
</evidence>
<dbReference type="RefSeq" id="WP_168913739.1">
    <property type="nucleotide sequence ID" value="NZ_JABACI010000004.1"/>
</dbReference>
<keyword evidence="3" id="KW-0378">Hydrolase</keyword>
<dbReference type="PANTHER" id="PTHR10357:SF179">
    <property type="entry name" value="NEUTRAL AND BASIC AMINO ACID TRANSPORT PROTEIN RBAT"/>
    <property type="match status" value="1"/>
</dbReference>
<dbReference type="SMART" id="SM00642">
    <property type="entry name" value="Aamy"/>
    <property type="match status" value="1"/>
</dbReference>
<dbReference type="InterPro" id="IPR006047">
    <property type="entry name" value="GH13_cat_dom"/>
</dbReference>
<proteinExistence type="inferred from homology"/>
<dbReference type="InterPro" id="IPR045857">
    <property type="entry name" value="O16G_dom_2"/>
</dbReference>
<organism evidence="3 4">
    <name type="scientific">Microbacterium salsuginis</name>
    <dbReference type="NCBI Taxonomy" id="2722803"/>
    <lineage>
        <taxon>Bacteria</taxon>
        <taxon>Bacillati</taxon>
        <taxon>Actinomycetota</taxon>
        <taxon>Actinomycetes</taxon>
        <taxon>Micrococcales</taxon>
        <taxon>Microbacteriaceae</taxon>
        <taxon>Microbacterium</taxon>
    </lineage>
</organism>
<evidence type="ECO:0000313" key="3">
    <source>
        <dbReference type="EMBL" id="NLP85325.1"/>
    </source>
</evidence>
<sequence length="549" mass="61937">MTSRNEKAWWRSAVVYEVYVRSFRDGNGDGVGDLAGVRASLPYLVSLGVDALWFTPWYRSPLADGGYDVEDYRAIDPAFGTLEEAESLIREARDLGIRTIVDLVPNHVSERHPWFVEALASPAGSDARGRFWFHPGRGENGELPPTNWKNNFGGGTWTRTTDPDGSPGEWYLHLFSHEQPDLNWNHPDVVREHEELLRFWFDRGVAGIRIDSAAHIMKDPALPEDDGTHEPGRHPNLDRDEVHPIYRRWRAIADSYDEPRVLIGEVWIPDGDRFARYLAPDELHTAFNFDLMTRAWEAGEYRDSIRRMLDLHAASRAPCTWVLSNHDVTRPVTRFGRDDTSFAFESKRWGVSTDLELGRRRAHAAALLIAALPGSLYIYQGDELGLPEVEDLDRAELQDPMYFRTGGESPGRDGCRVPLPWKGRERPFGFSPAPGTATWLTQPEDWAGYAVEAQEWNVASTLSLYRAALQARRDMPDLRGDDFEWLDFGPEVIAFRRGGVVSLTNFGASPLSLPDDVNLFLASDTSAPGTVATDTTVWAYLKRTAAQVR</sequence>
<evidence type="ECO:0000256" key="1">
    <source>
        <dbReference type="ARBA" id="ARBA00008061"/>
    </source>
</evidence>
<comment type="similarity">
    <text evidence="1">Belongs to the glycosyl hydrolase 13 family.</text>
</comment>
<accession>A0ABX1KFH6</accession>
<dbReference type="SUPFAM" id="SSF51445">
    <property type="entry name" value="(Trans)glycosidases"/>
    <property type="match status" value="1"/>
</dbReference>
<protein>
    <submittedName>
        <fullName evidence="3">Glycoside hydrolase family 13 protein</fullName>
    </submittedName>
</protein>
<dbReference type="EMBL" id="JABACI010000004">
    <property type="protein sequence ID" value="NLP85325.1"/>
    <property type="molecule type" value="Genomic_DNA"/>
</dbReference>
<comment type="caution">
    <text evidence="3">The sequence shown here is derived from an EMBL/GenBank/DDBJ whole genome shotgun (WGS) entry which is preliminary data.</text>
</comment>
<dbReference type="Gene3D" id="3.90.400.10">
    <property type="entry name" value="Oligo-1,6-glucosidase, Domain 2"/>
    <property type="match status" value="1"/>
</dbReference>
<keyword evidence="4" id="KW-1185">Reference proteome</keyword>
<dbReference type="Proteomes" id="UP001429745">
    <property type="component" value="Unassembled WGS sequence"/>
</dbReference>